<reference evidence="4 5" key="1">
    <citation type="submission" date="2020-03" db="EMBL/GenBank/DDBJ databases">
        <title>Whole genome shotgun sequence of Phytohabitans flavus NBRC 107702.</title>
        <authorList>
            <person name="Komaki H."/>
            <person name="Tamura T."/>
        </authorList>
    </citation>
    <scope>NUCLEOTIDE SEQUENCE [LARGE SCALE GENOMIC DNA]</scope>
    <source>
        <strain evidence="4 5">NBRC 107702</strain>
    </source>
</reference>
<dbReference type="KEGG" id="pfla:Pflav_025830"/>
<accession>A0A6F8XQS0</accession>
<keyword evidence="1" id="KW-0328">Glycosyltransferase</keyword>
<evidence type="ECO:0000313" key="5">
    <source>
        <dbReference type="Proteomes" id="UP000502508"/>
    </source>
</evidence>
<proteinExistence type="predicted"/>
<name>A0A6F8XQS0_9ACTN</name>
<keyword evidence="5" id="KW-1185">Reference proteome</keyword>
<dbReference type="InterPro" id="IPR050194">
    <property type="entry name" value="Glycosyltransferase_grp1"/>
</dbReference>
<evidence type="ECO:0000313" key="4">
    <source>
        <dbReference type="EMBL" id="BCB76173.1"/>
    </source>
</evidence>
<organism evidence="4 5">
    <name type="scientific">Phytohabitans flavus</name>
    <dbReference type="NCBI Taxonomy" id="1076124"/>
    <lineage>
        <taxon>Bacteria</taxon>
        <taxon>Bacillati</taxon>
        <taxon>Actinomycetota</taxon>
        <taxon>Actinomycetes</taxon>
        <taxon>Micromonosporales</taxon>
        <taxon>Micromonosporaceae</taxon>
    </lineage>
</organism>
<dbReference type="SUPFAM" id="SSF53756">
    <property type="entry name" value="UDP-Glycosyltransferase/glycogen phosphorylase"/>
    <property type="match status" value="1"/>
</dbReference>
<evidence type="ECO:0000259" key="3">
    <source>
        <dbReference type="Pfam" id="PF13439"/>
    </source>
</evidence>
<dbReference type="AlphaFoldDB" id="A0A6F8XQS0"/>
<reference evidence="4 5" key="2">
    <citation type="submission" date="2020-03" db="EMBL/GenBank/DDBJ databases">
        <authorList>
            <person name="Ichikawa N."/>
            <person name="Kimura A."/>
            <person name="Kitahashi Y."/>
            <person name="Uohara A."/>
        </authorList>
    </citation>
    <scope>NUCLEOTIDE SEQUENCE [LARGE SCALE GENOMIC DNA]</scope>
    <source>
        <strain evidence="4 5">NBRC 107702</strain>
    </source>
</reference>
<dbReference type="PANTHER" id="PTHR45947">
    <property type="entry name" value="SULFOQUINOVOSYL TRANSFERASE SQD2"/>
    <property type="match status" value="1"/>
</dbReference>
<sequence length="406" mass="43101">MRVLHVNKFLYRRGGAEGYLFDLAALQRARGDEVAYFGMTHPDNDSPQRYGHFFPPHVQLEPPPPGIAKRAAAVGRMLHSPASRRGLAKAIADFRPDVVHAHNVYHQLSPSVLRAAADAGVPCVLTMHDYKLACPSYQLLAGRAICDACVTGGPWQALRTRCKDGSLGHSAVLAAETWLHRVTDAYGPVRAFISPSRFLADVMAKAGVYPDRLRVVSHFVDGSVIAPSSSPGDGVVFAGRLVDEKGVDTLIAAAGLGGFRVDVAGEGPARAELERLAAEAAPGLVTFHGRLAKDDLHDLMRRARVAAAPSRWHENQPMAVLEAFACGLPVVTTGLGGLPELVEPGVDGAIVPADDPAALAAALAPLAADPERAFTMGKAGRAKVERDFAPDVHISRLRDVYSGVPA</sequence>
<protein>
    <submittedName>
        <fullName evidence="4">Glycosyl transferase</fullName>
    </submittedName>
</protein>
<feature type="domain" description="Glycosyltransferase subfamily 4-like N-terminal" evidence="3">
    <location>
        <begin position="14"/>
        <end position="221"/>
    </location>
</feature>
<dbReference type="GO" id="GO:1901137">
    <property type="term" value="P:carbohydrate derivative biosynthetic process"/>
    <property type="evidence" value="ECO:0007669"/>
    <property type="project" value="UniProtKB-ARBA"/>
</dbReference>
<keyword evidence="2 4" id="KW-0808">Transferase</keyword>
<evidence type="ECO:0000256" key="2">
    <source>
        <dbReference type="ARBA" id="ARBA00022679"/>
    </source>
</evidence>
<dbReference type="Proteomes" id="UP000502508">
    <property type="component" value="Chromosome"/>
</dbReference>
<dbReference type="Pfam" id="PF13439">
    <property type="entry name" value="Glyco_transf_4"/>
    <property type="match status" value="1"/>
</dbReference>
<evidence type="ECO:0000256" key="1">
    <source>
        <dbReference type="ARBA" id="ARBA00022676"/>
    </source>
</evidence>
<dbReference type="Gene3D" id="3.40.50.2000">
    <property type="entry name" value="Glycogen Phosphorylase B"/>
    <property type="match status" value="2"/>
</dbReference>
<gene>
    <name evidence="4" type="ORF">Pflav_025830</name>
</gene>
<dbReference type="RefSeq" id="WP_173036287.1">
    <property type="nucleotide sequence ID" value="NZ_AP022870.1"/>
</dbReference>
<dbReference type="GO" id="GO:0016757">
    <property type="term" value="F:glycosyltransferase activity"/>
    <property type="evidence" value="ECO:0007669"/>
    <property type="project" value="UniProtKB-KW"/>
</dbReference>
<dbReference type="Pfam" id="PF13692">
    <property type="entry name" value="Glyco_trans_1_4"/>
    <property type="match status" value="1"/>
</dbReference>
<dbReference type="InterPro" id="IPR028098">
    <property type="entry name" value="Glyco_trans_4-like_N"/>
</dbReference>
<dbReference type="PANTHER" id="PTHR45947:SF13">
    <property type="entry name" value="TRANSFERASE"/>
    <property type="match status" value="1"/>
</dbReference>
<dbReference type="EMBL" id="AP022870">
    <property type="protein sequence ID" value="BCB76173.1"/>
    <property type="molecule type" value="Genomic_DNA"/>
</dbReference>